<dbReference type="AlphaFoldDB" id="A0A1F5F3B0"/>
<reference evidence="3 4" key="1">
    <citation type="journal article" date="2016" name="Nat. Commun.">
        <title>Thousands of microbial genomes shed light on interconnected biogeochemical processes in an aquifer system.</title>
        <authorList>
            <person name="Anantharaman K."/>
            <person name="Brown C.T."/>
            <person name="Hug L.A."/>
            <person name="Sharon I."/>
            <person name="Castelle C.J."/>
            <person name="Probst A.J."/>
            <person name="Thomas B.C."/>
            <person name="Singh A."/>
            <person name="Wilkins M.J."/>
            <person name="Karaoz U."/>
            <person name="Brodie E.L."/>
            <person name="Williams K.H."/>
            <person name="Hubbard S.S."/>
            <person name="Banfield J.F."/>
        </authorList>
    </citation>
    <scope>NUCLEOTIDE SEQUENCE [LARGE SCALE GENOMIC DNA]</scope>
</reference>
<keyword evidence="1" id="KW-0802">TPR repeat</keyword>
<keyword evidence="2" id="KW-1133">Transmembrane helix</keyword>
<dbReference type="InterPro" id="IPR019734">
    <property type="entry name" value="TPR_rpt"/>
</dbReference>
<feature type="repeat" description="TPR" evidence="1">
    <location>
        <begin position="120"/>
        <end position="153"/>
    </location>
</feature>
<evidence type="ECO:0000313" key="3">
    <source>
        <dbReference type="EMBL" id="OGD74119.1"/>
    </source>
</evidence>
<dbReference type="SUPFAM" id="SSF48452">
    <property type="entry name" value="TPR-like"/>
    <property type="match status" value="1"/>
</dbReference>
<proteinExistence type="predicted"/>
<keyword evidence="2" id="KW-0472">Membrane</keyword>
<comment type="caution">
    <text evidence="3">The sequence shown here is derived from an EMBL/GenBank/DDBJ whole genome shotgun (WGS) entry which is preliminary data.</text>
</comment>
<dbReference type="Gene3D" id="1.25.40.10">
    <property type="entry name" value="Tetratricopeptide repeat domain"/>
    <property type="match status" value="1"/>
</dbReference>
<dbReference type="PROSITE" id="PS50005">
    <property type="entry name" value="TPR"/>
    <property type="match status" value="1"/>
</dbReference>
<organism evidence="3 4">
    <name type="scientific">Candidatus Collierbacteria bacterium RIFOXYA2_FULL_46_10</name>
    <dbReference type="NCBI Taxonomy" id="1817726"/>
    <lineage>
        <taxon>Bacteria</taxon>
        <taxon>Candidatus Collieribacteriota</taxon>
    </lineage>
</organism>
<protein>
    <submittedName>
        <fullName evidence="3">Uncharacterized protein</fullName>
    </submittedName>
</protein>
<name>A0A1F5F3B0_9BACT</name>
<gene>
    <name evidence="3" type="ORF">A2228_03055</name>
</gene>
<accession>A0A1F5F3B0</accession>
<evidence type="ECO:0000256" key="1">
    <source>
        <dbReference type="PROSITE-ProRule" id="PRU00339"/>
    </source>
</evidence>
<sequence length="158" mass="18034">MGFWRSLEKYGGRVAGKNPLPWPYLGLGLVALVLVLSRVGGKDSTAGAKNNWEMIEKAASVGDYATARELWNNQTPIINNQTQEVLGVETELEDQAYPERKVEKRIQELKEKLQDYPEYPDILLEIARLYRAIGNEEAAQEYWEQARILDPNNLIFQP</sequence>
<dbReference type="EMBL" id="MFAK01000040">
    <property type="protein sequence ID" value="OGD74119.1"/>
    <property type="molecule type" value="Genomic_DNA"/>
</dbReference>
<evidence type="ECO:0000256" key="2">
    <source>
        <dbReference type="SAM" id="Phobius"/>
    </source>
</evidence>
<keyword evidence="2" id="KW-0812">Transmembrane</keyword>
<dbReference type="InterPro" id="IPR011990">
    <property type="entry name" value="TPR-like_helical_dom_sf"/>
</dbReference>
<dbReference type="Proteomes" id="UP000176191">
    <property type="component" value="Unassembled WGS sequence"/>
</dbReference>
<evidence type="ECO:0000313" key="4">
    <source>
        <dbReference type="Proteomes" id="UP000176191"/>
    </source>
</evidence>
<feature type="transmembrane region" description="Helical" evidence="2">
    <location>
        <begin position="20"/>
        <end position="39"/>
    </location>
</feature>